<name>A0A450U7U5_9GAMM</name>
<dbReference type="AlphaFoldDB" id="A0A450U7U5"/>
<feature type="compositionally biased region" description="Acidic residues" evidence="1">
    <location>
        <begin position="439"/>
        <end position="449"/>
    </location>
</feature>
<feature type="region of interest" description="Disordered" evidence="1">
    <location>
        <begin position="438"/>
        <end position="466"/>
    </location>
</feature>
<evidence type="ECO:0000256" key="1">
    <source>
        <dbReference type="SAM" id="MobiDB-lite"/>
    </source>
</evidence>
<protein>
    <submittedName>
        <fullName evidence="2">Uncharacterized protein</fullName>
    </submittedName>
</protein>
<gene>
    <name evidence="2" type="ORF">BECKLFY1418B_GA0070995_100848</name>
</gene>
<evidence type="ECO:0000313" key="2">
    <source>
        <dbReference type="EMBL" id="VFJ87938.1"/>
    </source>
</evidence>
<dbReference type="EMBL" id="CAADFF010000008">
    <property type="protein sequence ID" value="VFJ87938.1"/>
    <property type="molecule type" value="Genomic_DNA"/>
</dbReference>
<accession>A0A450U7U5</accession>
<sequence>MNENFGKSLIYVPDMAVLSQRNAEEIKNDHRGRWGVAAEGVVLPVCTATGVPFKNNFTAEKTIRYKGRAEEFLLGDVVAEFARLGLDIYLTLDPTLHFIKSDSLHIIDISGDSSAQACFSKKRTKQLLTYLAKKAIEITTEECARARGEHGADAKTAGVAIDLTNILPMGASNERIELTCFCSECREQLSGYMPRGKRLIELFETFPSPWNMALKDAGSGIRQIDELEWDISPERIIGLSKMKGFESFENLEQDSREQATALREYLHVRHGQVTQTVKDLFAGMDLNGKKRILITEGSHYDWTSGTFLMRLDDTSICDELWFNPTANDFDIKEVQYRSFLWKRSTYFLNAFFQMLNQSQDSYMRTYTGLAKRTVGEVKNLLELRMRQVLSSGITEKLDLFMLPDIIEGNGAGRIGFVAPCIDENICVSLVRKAKIPEGANEDQGNDDPNEMLKKLMGLVGTDSEKK</sequence>
<organism evidence="2">
    <name type="scientific">Candidatus Kentrum sp. LFY</name>
    <dbReference type="NCBI Taxonomy" id="2126342"/>
    <lineage>
        <taxon>Bacteria</taxon>
        <taxon>Pseudomonadati</taxon>
        <taxon>Pseudomonadota</taxon>
        <taxon>Gammaproteobacteria</taxon>
        <taxon>Candidatus Kentrum</taxon>
    </lineage>
</organism>
<proteinExistence type="predicted"/>
<reference evidence="2" key="1">
    <citation type="submission" date="2019-02" db="EMBL/GenBank/DDBJ databases">
        <authorList>
            <person name="Gruber-Vodicka R. H."/>
            <person name="Seah K. B. B."/>
        </authorList>
    </citation>
    <scope>NUCLEOTIDE SEQUENCE</scope>
    <source>
        <strain evidence="2">BECK_M7</strain>
    </source>
</reference>